<comment type="function">
    <text evidence="10">Catalyzes the transfer of an acyl group from acyl-phosphate (acyl-PO(4)) to glycerol-3-phosphate (G3P) to form lysophosphatidic acid (LPA). This enzyme utilizes acyl-phosphate as fatty acyl donor, but not acyl-CoA or acyl-ACP.</text>
</comment>
<dbReference type="HAMAP" id="MF_01043">
    <property type="entry name" value="PlsY"/>
    <property type="match status" value="1"/>
</dbReference>
<dbReference type="PANTHER" id="PTHR30309">
    <property type="entry name" value="INNER MEMBRANE PROTEIN YGIH"/>
    <property type="match status" value="1"/>
</dbReference>
<dbReference type="OrthoDB" id="9777124at2"/>
<keyword evidence="11" id="KW-0012">Acyltransferase</keyword>
<dbReference type="GO" id="GO:0005886">
    <property type="term" value="C:plasma membrane"/>
    <property type="evidence" value="ECO:0007669"/>
    <property type="project" value="UniProtKB-SubCell"/>
</dbReference>
<keyword evidence="5 10" id="KW-1133">Transmembrane helix</keyword>
<comment type="similarity">
    <text evidence="10">Belongs to the PlsY family.</text>
</comment>
<evidence type="ECO:0000256" key="7">
    <source>
        <dbReference type="ARBA" id="ARBA00023136"/>
    </source>
</evidence>
<name>A0A0F4LBM5_9LACO</name>
<evidence type="ECO:0000256" key="3">
    <source>
        <dbReference type="ARBA" id="ARBA00022679"/>
    </source>
</evidence>
<dbReference type="SMART" id="SM01207">
    <property type="entry name" value="G3P_acyltransf"/>
    <property type="match status" value="1"/>
</dbReference>
<organism evidence="11 12">
    <name type="scientific">Lactobacillus melliventris</name>
    <dbReference type="NCBI Taxonomy" id="1218507"/>
    <lineage>
        <taxon>Bacteria</taxon>
        <taxon>Bacillati</taxon>
        <taxon>Bacillota</taxon>
        <taxon>Bacilli</taxon>
        <taxon>Lactobacillales</taxon>
        <taxon>Lactobacillaceae</taxon>
        <taxon>Lactobacillus</taxon>
    </lineage>
</organism>
<evidence type="ECO:0000256" key="5">
    <source>
        <dbReference type="ARBA" id="ARBA00022989"/>
    </source>
</evidence>
<sequence>MRLWSIAIGYGFGCLLSAVFICRFALHEDPTKVGSGNPGTANVGAVFGKKWGILTCIGDLLKTLICLLIVHYLFSDNIALLYAGLGLELGHCFPFWNHFDGGKGVTVAVIVAALYDTPAAAVTLLVCLILLILLQNLTIPPIIFIILFSLYELFKVKEAGIVLLIMTLVMTFKFRYDLRDFFTGNGKKVDVLYSIKKKLGLLHDSQQHHF</sequence>
<feature type="transmembrane region" description="Helical" evidence="10">
    <location>
        <begin position="159"/>
        <end position="176"/>
    </location>
</feature>
<feature type="transmembrane region" description="Helical" evidence="10">
    <location>
        <begin position="119"/>
        <end position="147"/>
    </location>
</feature>
<dbReference type="InterPro" id="IPR003811">
    <property type="entry name" value="G3P_acylTferase_PlsY"/>
</dbReference>
<keyword evidence="2 10" id="KW-0444">Lipid biosynthesis</keyword>
<evidence type="ECO:0000256" key="8">
    <source>
        <dbReference type="ARBA" id="ARBA00023209"/>
    </source>
</evidence>
<dbReference type="RefSeq" id="WP_046325486.1">
    <property type="nucleotide sequence ID" value="NZ_JBHTMT010000004.1"/>
</dbReference>
<protein>
    <recommendedName>
        <fullName evidence="10">Glycerol-3-phosphate acyltransferase</fullName>
    </recommendedName>
    <alternativeName>
        <fullName evidence="10">Acyl-PO4 G3P acyltransferase</fullName>
    </alternativeName>
    <alternativeName>
        <fullName evidence="10">Acyl-phosphate--glycerol-3-phosphate acyltransferase</fullName>
    </alternativeName>
    <alternativeName>
        <fullName evidence="10">G3P acyltransferase</fullName>
        <shortName evidence="10">GPAT</shortName>
        <ecNumber evidence="10">2.3.1.275</ecNumber>
    </alternativeName>
    <alternativeName>
        <fullName evidence="10">Lysophosphatidic acid synthase</fullName>
        <shortName evidence="10">LPA synthase</shortName>
    </alternativeName>
</protein>
<dbReference type="AlphaFoldDB" id="A0A0F4LBM5"/>
<proteinExistence type="inferred from homology"/>
<evidence type="ECO:0000256" key="4">
    <source>
        <dbReference type="ARBA" id="ARBA00022692"/>
    </source>
</evidence>
<dbReference type="GO" id="GO:0008654">
    <property type="term" value="P:phospholipid biosynthetic process"/>
    <property type="evidence" value="ECO:0007669"/>
    <property type="project" value="UniProtKB-UniRule"/>
</dbReference>
<keyword evidence="6 10" id="KW-0443">Lipid metabolism</keyword>
<reference evidence="11 12" key="1">
    <citation type="submission" date="2015-01" db="EMBL/GenBank/DDBJ databases">
        <title>Comparative genomics of the lactic acid bacteria isolated from the honey bee gut.</title>
        <authorList>
            <person name="Ellegaard K.M."/>
            <person name="Tamarit D."/>
            <person name="Javelind E."/>
            <person name="Olofsson T."/>
            <person name="Andersson S.G."/>
            <person name="Vasquez A."/>
        </authorList>
    </citation>
    <scope>NUCLEOTIDE SEQUENCE [LARGE SCALE GENOMIC DNA]</scope>
    <source>
        <strain evidence="11 12">Hma8</strain>
    </source>
</reference>
<comment type="subcellular location">
    <subcellularLocation>
        <location evidence="10">Cell membrane</location>
        <topology evidence="10">Multi-pass membrane protein</topology>
    </subcellularLocation>
</comment>
<dbReference type="UniPathway" id="UPA00085"/>
<evidence type="ECO:0000256" key="2">
    <source>
        <dbReference type="ARBA" id="ARBA00022516"/>
    </source>
</evidence>
<evidence type="ECO:0000256" key="1">
    <source>
        <dbReference type="ARBA" id="ARBA00022475"/>
    </source>
</evidence>
<comment type="caution">
    <text evidence="11">The sequence shown here is derived from an EMBL/GenBank/DDBJ whole genome shotgun (WGS) entry which is preliminary data.</text>
</comment>
<dbReference type="PANTHER" id="PTHR30309:SF0">
    <property type="entry name" value="GLYCEROL-3-PHOSPHATE ACYLTRANSFERASE-RELATED"/>
    <property type="match status" value="1"/>
</dbReference>
<comment type="subunit">
    <text evidence="10">Probably interacts with PlsX.</text>
</comment>
<dbReference type="GO" id="GO:0043772">
    <property type="term" value="F:acyl-phosphate glycerol-3-phosphate acyltransferase activity"/>
    <property type="evidence" value="ECO:0007669"/>
    <property type="project" value="UniProtKB-UniRule"/>
</dbReference>
<keyword evidence="4 10" id="KW-0812">Transmembrane</keyword>
<dbReference type="HOGENOM" id="CLU_081254_5_0_9"/>
<dbReference type="Pfam" id="PF02660">
    <property type="entry name" value="G3P_acyltransf"/>
    <property type="match status" value="1"/>
</dbReference>
<evidence type="ECO:0000313" key="12">
    <source>
        <dbReference type="Proteomes" id="UP000033531"/>
    </source>
</evidence>
<keyword evidence="9 10" id="KW-1208">Phospholipid metabolism</keyword>
<evidence type="ECO:0000256" key="6">
    <source>
        <dbReference type="ARBA" id="ARBA00023098"/>
    </source>
</evidence>
<keyword evidence="7 10" id="KW-0472">Membrane</keyword>
<keyword evidence="3 10" id="KW-0808">Transferase</keyword>
<keyword evidence="8 10" id="KW-0594">Phospholipid biosynthesis</keyword>
<evidence type="ECO:0000313" key="11">
    <source>
        <dbReference type="EMBL" id="KJY55708.1"/>
    </source>
</evidence>
<dbReference type="EC" id="2.3.1.275" evidence="10"/>
<gene>
    <name evidence="10 11" type="primary">plsY</name>
    <name evidence="11" type="ORF">JF74_15570</name>
</gene>
<feature type="transmembrane region" description="Helical" evidence="10">
    <location>
        <begin position="7"/>
        <end position="26"/>
    </location>
</feature>
<feature type="transmembrane region" description="Helical" evidence="10">
    <location>
        <begin position="51"/>
        <end position="73"/>
    </location>
</feature>
<evidence type="ECO:0000256" key="9">
    <source>
        <dbReference type="ARBA" id="ARBA00023264"/>
    </source>
</evidence>
<dbReference type="NCBIfam" id="NF010987">
    <property type="entry name" value="PRK14411.1"/>
    <property type="match status" value="1"/>
</dbReference>
<dbReference type="PATRIC" id="fig|1218507.3.peg.1750"/>
<dbReference type="Proteomes" id="UP000033531">
    <property type="component" value="Unassembled WGS sequence"/>
</dbReference>
<evidence type="ECO:0000256" key="10">
    <source>
        <dbReference type="HAMAP-Rule" id="MF_01043"/>
    </source>
</evidence>
<keyword evidence="1 10" id="KW-1003">Cell membrane</keyword>
<comment type="pathway">
    <text evidence="10">Lipid metabolism; phospholipid metabolism.</text>
</comment>
<dbReference type="STRING" id="1218507.JF74_15570"/>
<dbReference type="EMBL" id="JXLI01000013">
    <property type="protein sequence ID" value="KJY55708.1"/>
    <property type="molecule type" value="Genomic_DNA"/>
</dbReference>
<accession>A0A0F4LBM5</accession>
<comment type="catalytic activity">
    <reaction evidence="10">
        <text>an acyl phosphate + sn-glycerol 3-phosphate = a 1-acyl-sn-glycero-3-phosphate + phosphate</text>
        <dbReference type="Rhea" id="RHEA:34075"/>
        <dbReference type="ChEBI" id="CHEBI:43474"/>
        <dbReference type="ChEBI" id="CHEBI:57597"/>
        <dbReference type="ChEBI" id="CHEBI:57970"/>
        <dbReference type="ChEBI" id="CHEBI:59918"/>
        <dbReference type="EC" id="2.3.1.275"/>
    </reaction>
</comment>